<dbReference type="AlphaFoldDB" id="A0A8H7ZRW0"/>
<name>A0A8H7ZRW0_9FUNG</name>
<proteinExistence type="predicted"/>
<organism evidence="1 2">
    <name type="scientific">Olpidium bornovanus</name>
    <dbReference type="NCBI Taxonomy" id="278681"/>
    <lineage>
        <taxon>Eukaryota</taxon>
        <taxon>Fungi</taxon>
        <taxon>Fungi incertae sedis</taxon>
        <taxon>Olpidiomycota</taxon>
        <taxon>Olpidiomycotina</taxon>
        <taxon>Olpidiomycetes</taxon>
        <taxon>Olpidiales</taxon>
        <taxon>Olpidiaceae</taxon>
        <taxon>Olpidium</taxon>
    </lineage>
</organism>
<accession>A0A8H7ZRW0</accession>
<dbReference type="Proteomes" id="UP000673691">
    <property type="component" value="Unassembled WGS sequence"/>
</dbReference>
<keyword evidence="2" id="KW-1185">Reference proteome</keyword>
<reference evidence="1 2" key="1">
    <citation type="journal article" name="Sci. Rep.">
        <title>Genome-scale phylogenetic analyses confirm Olpidium as the closest living zoosporic fungus to the non-flagellated, terrestrial fungi.</title>
        <authorList>
            <person name="Chang Y."/>
            <person name="Rochon D."/>
            <person name="Sekimoto S."/>
            <person name="Wang Y."/>
            <person name="Chovatia M."/>
            <person name="Sandor L."/>
            <person name="Salamov A."/>
            <person name="Grigoriev I.V."/>
            <person name="Stajich J.E."/>
            <person name="Spatafora J.W."/>
        </authorList>
    </citation>
    <scope>NUCLEOTIDE SEQUENCE [LARGE SCALE GENOMIC DNA]</scope>
    <source>
        <strain evidence="1">S191</strain>
    </source>
</reference>
<sequence>MMRLPETAGFSCRFSFSRKFAKISDAFIVFGFSLPRRQIPGQRVHGMPNDQVRLDGQETSLPDMRSSDLLAVLRAHPARRLVEDRPRLHRVRRRRRRRLRTRRAVSGPVGPEPGLGVDLFVVDTVDQFDVGHVVTAERRRTGICGCG</sequence>
<evidence type="ECO:0000313" key="1">
    <source>
        <dbReference type="EMBL" id="KAG5458247.1"/>
    </source>
</evidence>
<protein>
    <submittedName>
        <fullName evidence="1">Uncharacterized protein</fullName>
    </submittedName>
</protein>
<evidence type="ECO:0000313" key="2">
    <source>
        <dbReference type="Proteomes" id="UP000673691"/>
    </source>
</evidence>
<dbReference type="EMBL" id="JAEFCI010008782">
    <property type="protein sequence ID" value="KAG5458247.1"/>
    <property type="molecule type" value="Genomic_DNA"/>
</dbReference>
<comment type="caution">
    <text evidence="1">The sequence shown here is derived from an EMBL/GenBank/DDBJ whole genome shotgun (WGS) entry which is preliminary data.</text>
</comment>
<gene>
    <name evidence="1" type="ORF">BJ554DRAFT_1565</name>
</gene>